<proteinExistence type="predicted"/>
<dbReference type="EMBL" id="NMVO01000018">
    <property type="protein sequence ID" value="OYO08820.1"/>
    <property type="molecule type" value="Genomic_DNA"/>
</dbReference>
<reference evidence="1 2" key="1">
    <citation type="submission" date="2017-07" db="EMBL/GenBank/DDBJ databases">
        <title>Draft whole genome sequences of clinical Proprionibacteriaceae strains.</title>
        <authorList>
            <person name="Bernier A.-M."/>
            <person name="Bernard K."/>
            <person name="Domingo M.-C."/>
        </authorList>
    </citation>
    <scope>NUCLEOTIDE SEQUENCE [LARGE SCALE GENOMIC DNA]</scope>
    <source>
        <strain evidence="1 2">NML 030167</strain>
    </source>
</reference>
<dbReference type="RefSeq" id="WP_094407054.1">
    <property type="nucleotide sequence ID" value="NZ_NMVO01000018.1"/>
</dbReference>
<evidence type="ECO:0000313" key="1">
    <source>
        <dbReference type="EMBL" id="OYO08820.1"/>
    </source>
</evidence>
<keyword evidence="2" id="KW-1185">Reference proteome</keyword>
<protein>
    <submittedName>
        <fullName evidence="1">Uncharacterized protein</fullName>
    </submittedName>
</protein>
<sequence>MIEADAIGVGDWIRCLLPSGQVAQGTVTGHRTGALGLLVGREFVPVVQLVGRGRTTRRRIAPQVEVLGHMEALA</sequence>
<organism evidence="1 2">
    <name type="scientific">Enemella evansiae</name>
    <dbReference type="NCBI Taxonomy" id="2016499"/>
    <lineage>
        <taxon>Bacteria</taxon>
        <taxon>Bacillati</taxon>
        <taxon>Actinomycetota</taxon>
        <taxon>Actinomycetes</taxon>
        <taxon>Propionibacteriales</taxon>
        <taxon>Propionibacteriaceae</taxon>
        <taxon>Enemella</taxon>
    </lineage>
</organism>
<dbReference type="Proteomes" id="UP000215896">
    <property type="component" value="Unassembled WGS sequence"/>
</dbReference>
<dbReference type="AlphaFoldDB" id="A0A255FYQ4"/>
<name>A0A255FYQ4_9ACTN</name>
<evidence type="ECO:0000313" key="2">
    <source>
        <dbReference type="Proteomes" id="UP000215896"/>
    </source>
</evidence>
<comment type="caution">
    <text evidence="1">The sequence shown here is derived from an EMBL/GenBank/DDBJ whole genome shotgun (WGS) entry which is preliminary data.</text>
</comment>
<gene>
    <name evidence="1" type="ORF">CGZ94_20200</name>
</gene>
<accession>A0A255FYQ4</accession>